<proteinExistence type="inferred from homology"/>
<evidence type="ECO:0000313" key="6">
    <source>
        <dbReference type="EMBL" id="SMY07306.1"/>
    </source>
</evidence>
<keyword evidence="3 6" id="KW-0378">Hydrolase</keyword>
<evidence type="ECO:0000256" key="5">
    <source>
        <dbReference type="PIRSR" id="PIRSR600760-2"/>
    </source>
</evidence>
<reference evidence="6 7" key="1">
    <citation type="submission" date="2017-05" db="EMBL/GenBank/DDBJ databases">
        <authorList>
            <person name="Song R."/>
            <person name="Chenine A.L."/>
            <person name="Ruprecht R.M."/>
        </authorList>
    </citation>
    <scope>NUCLEOTIDE SEQUENCE [LARGE SCALE GENOMIC DNA]</scope>
    <source>
        <strain evidence="6 7">CECT 8899</strain>
    </source>
</reference>
<dbReference type="PRINTS" id="PR00377">
    <property type="entry name" value="IMPHPHTASES"/>
</dbReference>
<dbReference type="EMBL" id="FXZK01000002">
    <property type="protein sequence ID" value="SMY07306.1"/>
    <property type="molecule type" value="Genomic_DNA"/>
</dbReference>
<evidence type="ECO:0000256" key="4">
    <source>
        <dbReference type="ARBA" id="ARBA00022842"/>
    </source>
</evidence>
<dbReference type="EC" id="3.1.3.25" evidence="6"/>
<evidence type="ECO:0000256" key="2">
    <source>
        <dbReference type="ARBA" id="ARBA00022723"/>
    </source>
</evidence>
<dbReference type="PANTHER" id="PTHR20854">
    <property type="entry name" value="INOSITOL MONOPHOSPHATASE"/>
    <property type="match status" value="1"/>
</dbReference>
<dbReference type="PROSITE" id="PS00630">
    <property type="entry name" value="IMP_2"/>
    <property type="match status" value="1"/>
</dbReference>
<keyword evidence="7" id="KW-1185">Reference proteome</keyword>
<dbReference type="PROSITE" id="PS00629">
    <property type="entry name" value="IMP_1"/>
    <property type="match status" value="1"/>
</dbReference>
<dbReference type="Gene3D" id="3.30.540.10">
    <property type="entry name" value="Fructose-1,6-Bisphosphatase, subunit A, domain 1"/>
    <property type="match status" value="1"/>
</dbReference>
<dbReference type="Gene3D" id="3.40.190.80">
    <property type="match status" value="1"/>
</dbReference>
<dbReference type="InterPro" id="IPR020583">
    <property type="entry name" value="Inositol_monoP_metal-BS"/>
</dbReference>
<keyword evidence="2 5" id="KW-0479">Metal-binding</keyword>
<evidence type="ECO:0000313" key="7">
    <source>
        <dbReference type="Proteomes" id="UP000201613"/>
    </source>
</evidence>
<feature type="binding site" evidence="5">
    <location>
        <position position="208"/>
    </location>
    <ligand>
        <name>Mg(2+)</name>
        <dbReference type="ChEBI" id="CHEBI:18420"/>
        <label>1</label>
        <note>catalytic</note>
    </ligand>
</feature>
<comment type="cofactor">
    <cofactor evidence="5">
        <name>Mg(2+)</name>
        <dbReference type="ChEBI" id="CHEBI:18420"/>
    </cofactor>
</comment>
<feature type="binding site" evidence="5">
    <location>
        <position position="83"/>
    </location>
    <ligand>
        <name>Mg(2+)</name>
        <dbReference type="ChEBI" id="CHEBI:18420"/>
        <label>1</label>
        <note>catalytic</note>
    </ligand>
</feature>
<name>A0A238LEC0_9RHOB</name>
<dbReference type="SUPFAM" id="SSF56655">
    <property type="entry name" value="Carbohydrate phosphatase"/>
    <property type="match status" value="1"/>
</dbReference>
<feature type="binding site" evidence="5">
    <location>
        <position position="85"/>
    </location>
    <ligand>
        <name>Mg(2+)</name>
        <dbReference type="ChEBI" id="CHEBI:18420"/>
        <label>1</label>
        <note>catalytic</note>
    </ligand>
</feature>
<evidence type="ECO:0000256" key="3">
    <source>
        <dbReference type="ARBA" id="ARBA00022801"/>
    </source>
</evidence>
<comment type="similarity">
    <text evidence="1">Belongs to the inositol monophosphatase superfamily.</text>
</comment>
<organism evidence="6 7">
    <name type="scientific">Flavimaricola marinus</name>
    <dbReference type="NCBI Taxonomy" id="1819565"/>
    <lineage>
        <taxon>Bacteria</taxon>
        <taxon>Pseudomonadati</taxon>
        <taxon>Pseudomonadota</taxon>
        <taxon>Alphaproteobacteria</taxon>
        <taxon>Rhodobacterales</taxon>
        <taxon>Paracoccaceae</taxon>
        <taxon>Flavimaricola</taxon>
    </lineage>
</organism>
<dbReference type="RefSeq" id="WP_093991519.1">
    <property type="nucleotide sequence ID" value="NZ_FXZK01000002.1"/>
</dbReference>
<dbReference type="GO" id="GO:0008934">
    <property type="term" value="F:inositol monophosphate 1-phosphatase activity"/>
    <property type="evidence" value="ECO:0007669"/>
    <property type="project" value="TreeGrafter"/>
</dbReference>
<gene>
    <name evidence="6" type="primary">suhB_1</name>
    <name evidence="6" type="ORF">LOM8899_01439</name>
</gene>
<keyword evidence="4 5" id="KW-0460">Magnesium</keyword>
<accession>A0A238LEC0</accession>
<dbReference type="Pfam" id="PF00459">
    <property type="entry name" value="Inositol_P"/>
    <property type="match status" value="1"/>
</dbReference>
<dbReference type="GO" id="GO:0007165">
    <property type="term" value="P:signal transduction"/>
    <property type="evidence" value="ECO:0007669"/>
    <property type="project" value="TreeGrafter"/>
</dbReference>
<dbReference type="Proteomes" id="UP000201613">
    <property type="component" value="Unassembled WGS sequence"/>
</dbReference>
<dbReference type="GO" id="GO:0046854">
    <property type="term" value="P:phosphatidylinositol phosphate biosynthetic process"/>
    <property type="evidence" value="ECO:0007669"/>
    <property type="project" value="InterPro"/>
</dbReference>
<protein>
    <submittedName>
        <fullName evidence="6">Inositol-1-monophosphatase</fullName>
        <ecNumber evidence="6">3.1.3.25</ecNumber>
    </submittedName>
</protein>
<feature type="binding site" evidence="5">
    <location>
        <position position="86"/>
    </location>
    <ligand>
        <name>Mg(2+)</name>
        <dbReference type="ChEBI" id="CHEBI:18420"/>
        <label>1</label>
        <note>catalytic</note>
    </ligand>
</feature>
<dbReference type="GO" id="GO:0046872">
    <property type="term" value="F:metal ion binding"/>
    <property type="evidence" value="ECO:0007669"/>
    <property type="project" value="UniProtKB-KW"/>
</dbReference>
<dbReference type="GO" id="GO:0006020">
    <property type="term" value="P:inositol metabolic process"/>
    <property type="evidence" value="ECO:0007669"/>
    <property type="project" value="TreeGrafter"/>
</dbReference>
<dbReference type="AlphaFoldDB" id="A0A238LEC0"/>
<sequence length="256" mass="27703">MLDKRLEAALEMAKEAGALAQRMRANPGELQAEIKGPMDLVTAADVAVETLLRDRILTFEPDVAILGEEDGLEGVGRRIWIIDPIDGTVNFSRGMPDWAISIAFSDGVAITHGVIYAPDLGLTATAIRGQGCYLNGQRVLFDETPSDTPIVALGYSARRPIAGYLGRIERLIDHGIEHRRHGAATICLLGVLGRWFDAFYEPALNIWDAAAGLLMIEEAGGHVSHDPLPDFLTKPSDVLARNRLDLKLGSILAGDD</sequence>
<dbReference type="InterPro" id="IPR020550">
    <property type="entry name" value="Inositol_monophosphatase_CS"/>
</dbReference>
<feature type="binding site" evidence="5">
    <location>
        <position position="68"/>
    </location>
    <ligand>
        <name>Mg(2+)</name>
        <dbReference type="ChEBI" id="CHEBI:18420"/>
        <label>1</label>
        <note>catalytic</note>
    </ligand>
</feature>
<dbReference type="OrthoDB" id="9785695at2"/>
<dbReference type="PANTHER" id="PTHR20854:SF4">
    <property type="entry name" value="INOSITOL-1-MONOPHOSPHATASE-RELATED"/>
    <property type="match status" value="1"/>
</dbReference>
<evidence type="ECO:0000256" key="1">
    <source>
        <dbReference type="ARBA" id="ARBA00009759"/>
    </source>
</evidence>
<dbReference type="InterPro" id="IPR000760">
    <property type="entry name" value="Inositol_monophosphatase-like"/>
</dbReference>